<evidence type="ECO:0000256" key="1">
    <source>
        <dbReference type="SAM" id="MobiDB-lite"/>
    </source>
</evidence>
<reference evidence="3" key="1">
    <citation type="journal article" date="2014" name="Int. J. Syst. Evol. Microbiol.">
        <title>Complete genome of a new Firmicutes species belonging to the dominant human colonic microbiota ('Ruminococcus bicirculans') reveals two chromosomes and a selective capacity to utilize plant glucans.</title>
        <authorList>
            <consortium name="NISC Comparative Sequencing Program"/>
            <person name="Wegmann U."/>
            <person name="Louis P."/>
            <person name="Goesmann A."/>
            <person name="Henrissat B."/>
            <person name="Duncan S.H."/>
            <person name="Flint H.J."/>
        </authorList>
    </citation>
    <scope>NUCLEOTIDE SEQUENCE</scope>
    <source>
        <strain evidence="3">NBRC 107169</strain>
    </source>
</reference>
<keyword evidence="4" id="KW-1185">Reference proteome</keyword>
<dbReference type="Gene3D" id="1.10.10.10">
    <property type="entry name" value="Winged helix-like DNA-binding domain superfamily/Winged helix DNA-binding domain"/>
    <property type="match status" value="1"/>
</dbReference>
<evidence type="ECO:0000259" key="2">
    <source>
        <dbReference type="PROSITE" id="PS50995"/>
    </source>
</evidence>
<gene>
    <name evidence="3" type="ORF">GCM10007879_25020</name>
</gene>
<feature type="compositionally biased region" description="Basic residues" evidence="1">
    <location>
        <begin position="156"/>
        <end position="169"/>
    </location>
</feature>
<accession>A0ABQ5USS2</accession>
<dbReference type="SUPFAM" id="SSF46785">
    <property type="entry name" value="Winged helix' DNA-binding domain"/>
    <property type="match status" value="1"/>
</dbReference>
<reference evidence="3" key="2">
    <citation type="submission" date="2023-01" db="EMBL/GenBank/DDBJ databases">
        <title>Draft genome sequence of Maritalea porphyrae strain NBRC 107169.</title>
        <authorList>
            <person name="Sun Q."/>
            <person name="Mori K."/>
        </authorList>
    </citation>
    <scope>NUCLEOTIDE SEQUENCE</scope>
    <source>
        <strain evidence="3">NBRC 107169</strain>
    </source>
</reference>
<dbReference type="InterPro" id="IPR036390">
    <property type="entry name" value="WH_DNA-bd_sf"/>
</dbReference>
<dbReference type="RefSeq" id="WP_284365051.1">
    <property type="nucleotide sequence ID" value="NZ_BSNI01000002.1"/>
</dbReference>
<dbReference type="Proteomes" id="UP001161405">
    <property type="component" value="Unassembled WGS sequence"/>
</dbReference>
<dbReference type="SMART" id="SM00347">
    <property type="entry name" value="HTH_MARR"/>
    <property type="match status" value="1"/>
</dbReference>
<dbReference type="Pfam" id="PF01047">
    <property type="entry name" value="MarR"/>
    <property type="match status" value="1"/>
</dbReference>
<dbReference type="InterPro" id="IPR039422">
    <property type="entry name" value="MarR/SlyA-like"/>
</dbReference>
<dbReference type="InterPro" id="IPR036388">
    <property type="entry name" value="WH-like_DNA-bd_sf"/>
</dbReference>
<organism evidence="3 4">
    <name type="scientific">Maritalea porphyrae</name>
    <dbReference type="NCBI Taxonomy" id="880732"/>
    <lineage>
        <taxon>Bacteria</taxon>
        <taxon>Pseudomonadati</taxon>
        <taxon>Pseudomonadota</taxon>
        <taxon>Alphaproteobacteria</taxon>
        <taxon>Hyphomicrobiales</taxon>
        <taxon>Devosiaceae</taxon>
        <taxon>Maritalea</taxon>
    </lineage>
</organism>
<comment type="caution">
    <text evidence="3">The sequence shown here is derived from an EMBL/GenBank/DDBJ whole genome shotgun (WGS) entry which is preliminary data.</text>
</comment>
<feature type="domain" description="HTH marR-type" evidence="2">
    <location>
        <begin position="1"/>
        <end position="148"/>
    </location>
</feature>
<evidence type="ECO:0000313" key="3">
    <source>
        <dbReference type="EMBL" id="GLQ18253.1"/>
    </source>
</evidence>
<sequence>MSLALKLEQIHRLTHRFWMKNANSLGLSYSEFEYLCAVHEQAVLSEKEDFHGQHLHDIVTAMGVNKASASAMMDKLEKRKLVRVKPCKRDARAKHFILSKKGEELRLQGQTAYTRMSDEMDDLLAPLFIVATGVQHQAAPAIEAEIEETVEPPTQPRKHSKPKQKTKKKEHADKQNDVDTLPQLSLFG</sequence>
<dbReference type="EMBL" id="BSNI01000002">
    <property type="protein sequence ID" value="GLQ18253.1"/>
    <property type="molecule type" value="Genomic_DNA"/>
</dbReference>
<dbReference type="PANTHER" id="PTHR33164:SF43">
    <property type="entry name" value="HTH-TYPE TRANSCRIPTIONAL REPRESSOR YETL"/>
    <property type="match status" value="1"/>
</dbReference>
<evidence type="ECO:0000313" key="4">
    <source>
        <dbReference type="Proteomes" id="UP001161405"/>
    </source>
</evidence>
<feature type="region of interest" description="Disordered" evidence="1">
    <location>
        <begin position="145"/>
        <end position="188"/>
    </location>
</feature>
<dbReference type="PANTHER" id="PTHR33164">
    <property type="entry name" value="TRANSCRIPTIONAL REGULATOR, MARR FAMILY"/>
    <property type="match status" value="1"/>
</dbReference>
<dbReference type="InterPro" id="IPR000835">
    <property type="entry name" value="HTH_MarR-typ"/>
</dbReference>
<proteinExistence type="predicted"/>
<name>A0ABQ5USS2_9HYPH</name>
<dbReference type="PROSITE" id="PS50995">
    <property type="entry name" value="HTH_MARR_2"/>
    <property type="match status" value="1"/>
</dbReference>
<protein>
    <recommendedName>
        <fullName evidence="2">HTH marR-type domain-containing protein</fullName>
    </recommendedName>
</protein>